<accession>A0ABQ1IVD2</accession>
<evidence type="ECO:0000313" key="2">
    <source>
        <dbReference type="EMBL" id="GGB53046.1"/>
    </source>
</evidence>
<protein>
    <submittedName>
        <fullName evidence="2">Uncharacterized protein</fullName>
    </submittedName>
</protein>
<dbReference type="EMBL" id="BMKE01000030">
    <property type="protein sequence ID" value="GGB53046.1"/>
    <property type="molecule type" value="Genomic_DNA"/>
</dbReference>
<reference evidence="3" key="1">
    <citation type="journal article" date="2019" name="Int. J. Syst. Evol. Microbiol.">
        <title>The Global Catalogue of Microorganisms (GCM) 10K type strain sequencing project: providing services to taxonomists for standard genome sequencing and annotation.</title>
        <authorList>
            <consortium name="The Broad Institute Genomics Platform"/>
            <consortium name="The Broad Institute Genome Sequencing Center for Infectious Disease"/>
            <person name="Wu L."/>
            <person name="Ma J."/>
        </authorList>
    </citation>
    <scope>NUCLEOTIDE SEQUENCE [LARGE SCALE GENOMIC DNA]</scope>
    <source>
        <strain evidence="3">CGMCC 1.15923</strain>
    </source>
</reference>
<proteinExistence type="predicted"/>
<gene>
    <name evidence="2" type="ORF">GCM10011502_27780</name>
</gene>
<evidence type="ECO:0000313" key="3">
    <source>
        <dbReference type="Proteomes" id="UP000646152"/>
    </source>
</evidence>
<dbReference type="Proteomes" id="UP000646152">
    <property type="component" value="Unassembled WGS sequence"/>
</dbReference>
<sequence>MELTSLWDEQSKPEMFDKFTPADLRLMLETFAPLQDMIRQIANNSAAPLARVIPALASAPEAKTAAPDTRIQQQLEASRAEIARLEALASEDADKLKKAADSIERQSEKIAALKQDKTQLEQQIVRAQQGAGNLQAEIDSLNKQLVQFQSPAELQTLRDDAELARNLGLELPANDQQALIAMVAVLAQKDNLERLWDNLKERCEAEKRPANNQELSLLISALGWYNHNWKLRPFRLLQPVDGASFDFEQQQKAKHQTDGETLSQIWLPGLADGAGKPLRKTLVLTR</sequence>
<comment type="caution">
    <text evidence="2">The sequence shown here is derived from an EMBL/GenBank/DDBJ whole genome shotgun (WGS) entry which is preliminary data.</text>
</comment>
<feature type="coiled-coil region" evidence="1">
    <location>
        <begin position="86"/>
        <end position="144"/>
    </location>
</feature>
<organism evidence="2 3">
    <name type="scientific">Oceanisphaera marina</name>
    <dbReference type="NCBI Taxonomy" id="2017550"/>
    <lineage>
        <taxon>Bacteria</taxon>
        <taxon>Pseudomonadati</taxon>
        <taxon>Pseudomonadota</taxon>
        <taxon>Gammaproteobacteria</taxon>
        <taxon>Aeromonadales</taxon>
        <taxon>Aeromonadaceae</taxon>
        <taxon>Oceanisphaera</taxon>
    </lineage>
</organism>
<evidence type="ECO:0000256" key="1">
    <source>
        <dbReference type="SAM" id="Coils"/>
    </source>
</evidence>
<keyword evidence="3" id="KW-1185">Reference proteome</keyword>
<name>A0ABQ1IVD2_9GAMM</name>
<keyword evidence="1" id="KW-0175">Coiled coil</keyword>